<dbReference type="InterPro" id="IPR023188">
    <property type="entry name" value="DPS_DNA-bd_CS"/>
</dbReference>
<evidence type="ECO:0000313" key="7">
    <source>
        <dbReference type="Proteomes" id="UP000029714"/>
    </source>
</evidence>
<dbReference type="CDD" id="cd01043">
    <property type="entry name" value="DPS"/>
    <property type="match status" value="1"/>
</dbReference>
<dbReference type="Gene3D" id="1.20.1260.10">
    <property type="match status" value="1"/>
</dbReference>
<dbReference type="AlphaFoldDB" id="A0A347VR48"/>
<keyword evidence="7" id="KW-1185">Reference proteome</keyword>
<reference evidence="5 8" key="4">
    <citation type="submission" date="2019-12" db="EMBL/GenBank/DDBJ databases">
        <title>Multi-Generational Helicobacter saguini Isolates.</title>
        <authorList>
            <person name="Mannion A."/>
            <person name="Shen Z."/>
            <person name="Fox J.G."/>
        </authorList>
    </citation>
    <scope>NUCLEOTIDE SEQUENCE [LARGE SCALE GENOMIC DNA]</scope>
    <source>
        <strain evidence="5">16-048</strain>
        <strain evidence="8">16-048 (F4)</strain>
    </source>
</reference>
<evidence type="ECO:0000256" key="3">
    <source>
        <dbReference type="RuleBase" id="RU003875"/>
    </source>
</evidence>
<dbReference type="PANTHER" id="PTHR42932">
    <property type="entry name" value="GENERAL STRESS PROTEIN 20U"/>
    <property type="match status" value="1"/>
</dbReference>
<dbReference type="STRING" id="1548018.LS64_03230"/>
<proteinExistence type="inferred from homology"/>
<accession>A0A347VR48</accession>
<dbReference type="PRINTS" id="PR01346">
    <property type="entry name" value="HELNAPAPROT"/>
</dbReference>
<dbReference type="InterPro" id="IPR008331">
    <property type="entry name" value="Ferritin_DPS_dom"/>
</dbReference>
<dbReference type="SUPFAM" id="SSF47240">
    <property type="entry name" value="Ferritin-like"/>
    <property type="match status" value="1"/>
</dbReference>
<evidence type="ECO:0000313" key="6">
    <source>
        <dbReference type="EMBL" id="TLD95829.1"/>
    </source>
</evidence>
<feature type="domain" description="Ferritin/DPS" evidence="4">
    <location>
        <begin position="5"/>
        <end position="143"/>
    </location>
</feature>
<reference evidence="6 7" key="2">
    <citation type="journal article" date="2016" name="Infect. Immun.">
        <title>Helicobacter saguini, a Novel Helicobacter Isolated from Cotton-Top Tamarins with Ulcerative Colitis, Has Proinflammatory Properties and Induces Typhlocolitis and Dysplasia in Gnotobiotic IL-10-/- Mice.</title>
        <authorList>
            <person name="Shen Z."/>
            <person name="Mannion A."/>
            <person name="Whary M.T."/>
            <person name="Muthupalani S."/>
            <person name="Sheh A."/>
            <person name="Feng Y."/>
            <person name="Gong G."/>
            <person name="Vandamme P."/>
            <person name="Holcombe H.R."/>
            <person name="Paster B.J."/>
            <person name="Fox J.G."/>
        </authorList>
    </citation>
    <scope>NUCLEOTIDE SEQUENCE [LARGE SCALE GENOMIC DNA]</scope>
    <source>
        <strain evidence="6 7">MIT 97-6194</strain>
    </source>
</reference>
<comment type="caution">
    <text evidence="6">The sequence shown here is derived from an EMBL/GenBank/DDBJ whole genome shotgun (WGS) entry which is preliminary data.</text>
</comment>
<dbReference type="InterPro" id="IPR012347">
    <property type="entry name" value="Ferritin-like"/>
</dbReference>
<dbReference type="GO" id="GO:0016722">
    <property type="term" value="F:oxidoreductase activity, acting on metal ions"/>
    <property type="evidence" value="ECO:0007669"/>
    <property type="project" value="InterPro"/>
</dbReference>
<dbReference type="GO" id="GO:0008199">
    <property type="term" value="F:ferric iron binding"/>
    <property type="evidence" value="ECO:0007669"/>
    <property type="project" value="InterPro"/>
</dbReference>
<dbReference type="Proteomes" id="UP000477070">
    <property type="component" value="Unassembled WGS sequence"/>
</dbReference>
<name>A0A347VR48_9HELI</name>
<dbReference type="OrthoDB" id="9797687at2"/>
<dbReference type="PIRSF" id="PIRSF005900">
    <property type="entry name" value="Dps"/>
    <property type="match status" value="1"/>
</dbReference>
<comment type="subcellular location">
    <subcellularLocation>
        <location evidence="1">Cytoplasm</location>
    </subcellularLocation>
</comment>
<reference evidence="6" key="3">
    <citation type="submission" date="2018-04" db="EMBL/GenBank/DDBJ databases">
        <authorList>
            <person name="Sheh A."/>
            <person name="Shen Z."/>
            <person name="Mannion A.J."/>
            <person name="Fox J.G."/>
        </authorList>
    </citation>
    <scope>NUCLEOTIDE SEQUENCE</scope>
    <source>
        <strain evidence="6">MIT 97-6194</strain>
    </source>
</reference>
<dbReference type="InterPro" id="IPR002177">
    <property type="entry name" value="DPS_DNA-bd"/>
</dbReference>
<dbReference type="PANTHER" id="PTHR42932:SF1">
    <property type="entry name" value="GENERAL STRESS PROTEIN 20U"/>
    <property type="match status" value="1"/>
</dbReference>
<dbReference type="EMBL" id="QBIU01000001">
    <property type="protein sequence ID" value="MWV68647.1"/>
    <property type="molecule type" value="Genomic_DNA"/>
</dbReference>
<reference evidence="6 7" key="1">
    <citation type="journal article" date="2014" name="Genome Announc.">
        <title>Draft genome sequences of eight enterohepatic helicobacter species isolated from both laboratory and wild rodents.</title>
        <authorList>
            <person name="Sheh A."/>
            <person name="Shen Z."/>
            <person name="Fox J.G."/>
        </authorList>
    </citation>
    <scope>NUCLEOTIDE SEQUENCE [LARGE SCALE GENOMIC DNA]</scope>
    <source>
        <strain evidence="6 7">MIT 97-6194</strain>
    </source>
</reference>
<protein>
    <submittedName>
        <fullName evidence="6">DNA starvation/stationary phase protection protein</fullName>
    </submittedName>
</protein>
<evidence type="ECO:0000256" key="2">
    <source>
        <dbReference type="ARBA" id="ARBA00009497"/>
    </source>
</evidence>
<dbReference type="EMBL" id="JRMP02000001">
    <property type="protein sequence ID" value="TLD95829.1"/>
    <property type="molecule type" value="Genomic_DNA"/>
</dbReference>
<evidence type="ECO:0000256" key="1">
    <source>
        <dbReference type="ARBA" id="ARBA00004496"/>
    </source>
</evidence>
<organism evidence="6 7">
    <name type="scientific">Helicobacter saguini</name>
    <dbReference type="NCBI Taxonomy" id="1548018"/>
    <lineage>
        <taxon>Bacteria</taxon>
        <taxon>Pseudomonadati</taxon>
        <taxon>Campylobacterota</taxon>
        <taxon>Epsilonproteobacteria</taxon>
        <taxon>Campylobacterales</taxon>
        <taxon>Helicobacteraceae</taxon>
        <taxon>Helicobacter</taxon>
    </lineage>
</organism>
<comment type="similarity">
    <text evidence="2 3">Belongs to the Dps family.</text>
</comment>
<dbReference type="RefSeq" id="WP_034570528.1">
    <property type="nucleotide sequence ID" value="NZ_JRMP02000001.1"/>
</dbReference>
<dbReference type="GO" id="GO:0005737">
    <property type="term" value="C:cytoplasm"/>
    <property type="evidence" value="ECO:0007669"/>
    <property type="project" value="UniProtKB-SubCell"/>
</dbReference>
<dbReference type="Pfam" id="PF00210">
    <property type="entry name" value="Ferritin"/>
    <property type="match status" value="1"/>
</dbReference>
<dbReference type="PROSITE" id="PS00819">
    <property type="entry name" value="DPS_2"/>
    <property type="match status" value="1"/>
</dbReference>
<dbReference type="InterPro" id="IPR009078">
    <property type="entry name" value="Ferritin-like_SF"/>
</dbReference>
<dbReference type="Proteomes" id="UP000029714">
    <property type="component" value="Unassembled WGS sequence"/>
</dbReference>
<sequence>MEQVKILKQLQADSIVFFMKVHNFHWNVKGKDFPQVHAATEKIYEEFADVFDDVAERIIQLGETPYVTLESALKAAKIKEESKSDFKSKDVLEAILKDYEYFLGKFQKLSIVAAEKEDSTTQGLADSQIAHLEKAIWMLKAQLA</sequence>
<evidence type="ECO:0000313" key="5">
    <source>
        <dbReference type="EMBL" id="MWV68647.1"/>
    </source>
</evidence>
<evidence type="ECO:0000259" key="4">
    <source>
        <dbReference type="Pfam" id="PF00210"/>
    </source>
</evidence>
<dbReference type="PROSITE" id="PS00818">
    <property type="entry name" value="DPS_1"/>
    <property type="match status" value="1"/>
</dbReference>
<gene>
    <name evidence="5" type="ORF">DCO61_01015</name>
    <name evidence="6" type="ORF">LS64_000195</name>
</gene>
<evidence type="ECO:0000313" key="8">
    <source>
        <dbReference type="Proteomes" id="UP000477070"/>
    </source>
</evidence>